<keyword evidence="3 6" id="KW-0812">Transmembrane</keyword>
<organism evidence="7 8">
    <name type="scientific">Saccharata proteae CBS 121410</name>
    <dbReference type="NCBI Taxonomy" id="1314787"/>
    <lineage>
        <taxon>Eukaryota</taxon>
        <taxon>Fungi</taxon>
        <taxon>Dikarya</taxon>
        <taxon>Ascomycota</taxon>
        <taxon>Pezizomycotina</taxon>
        <taxon>Dothideomycetes</taxon>
        <taxon>Dothideomycetes incertae sedis</taxon>
        <taxon>Botryosphaeriales</taxon>
        <taxon>Saccharataceae</taxon>
        <taxon>Saccharata</taxon>
    </lineage>
</organism>
<dbReference type="GO" id="GO:0005886">
    <property type="term" value="C:plasma membrane"/>
    <property type="evidence" value="ECO:0007669"/>
    <property type="project" value="TreeGrafter"/>
</dbReference>
<gene>
    <name evidence="7" type="ORF">K490DRAFT_9817</name>
</gene>
<feature type="transmembrane region" description="Helical" evidence="6">
    <location>
        <begin position="114"/>
        <end position="133"/>
    </location>
</feature>
<dbReference type="Proteomes" id="UP000799776">
    <property type="component" value="Unassembled WGS sequence"/>
</dbReference>
<dbReference type="PANTHER" id="PTHR30618:SF0">
    <property type="entry name" value="PURINE-URACIL PERMEASE NCS1"/>
    <property type="match status" value="1"/>
</dbReference>
<evidence type="ECO:0000256" key="6">
    <source>
        <dbReference type="SAM" id="Phobius"/>
    </source>
</evidence>
<evidence type="ECO:0000313" key="8">
    <source>
        <dbReference type="Proteomes" id="UP000799776"/>
    </source>
</evidence>
<feature type="transmembrane region" description="Helical" evidence="6">
    <location>
        <begin position="177"/>
        <end position="195"/>
    </location>
</feature>
<dbReference type="Pfam" id="PF02133">
    <property type="entry name" value="Transp_cyt_pur"/>
    <property type="match status" value="1"/>
</dbReference>
<evidence type="ECO:0000256" key="2">
    <source>
        <dbReference type="ARBA" id="ARBA00008974"/>
    </source>
</evidence>
<comment type="caution">
    <text evidence="7">The sequence shown here is derived from an EMBL/GenBank/DDBJ whole genome shotgun (WGS) entry which is preliminary data.</text>
</comment>
<dbReference type="GO" id="GO:0015205">
    <property type="term" value="F:nucleobase transmembrane transporter activity"/>
    <property type="evidence" value="ECO:0007669"/>
    <property type="project" value="TreeGrafter"/>
</dbReference>
<feature type="transmembrane region" description="Helical" evidence="6">
    <location>
        <begin position="378"/>
        <end position="403"/>
    </location>
</feature>
<comment type="subcellular location">
    <subcellularLocation>
        <location evidence="1">Membrane</location>
        <topology evidence="1">Multi-pass membrane protein</topology>
    </subcellularLocation>
</comment>
<evidence type="ECO:0000256" key="4">
    <source>
        <dbReference type="ARBA" id="ARBA00022989"/>
    </source>
</evidence>
<sequence length="532" mass="58579">KWSNADLDASPPAQRKWSAWYFFAFQFSIPLSPLTYNLGASLVAIGLNWWTILIAAFVGTILCSLLLLLNSRGSSIYHVGFPVYLRISAGFYGSLFFVVIRAAVAILYMGIQSYYASCLLAVALRCVFGHQWTDIENKLPESASITSQGLLAFFVYWALQLPFAWIHPSRAGPLFAVKAWIVPPCYIATMIWALYKASGFHFAGLHTANVSGTALGWSFMQAINLVVSGTVPSLVNIPDVARYANRPRDTWPLTAGLFISQPLVILIGLVTTSAGFQHFGHAKQTYWNIWDFNSAILDHYWNPTTRTLIFLSSFAQVYATLATNVATNSIAAGSALAGLFPLYFTLRRGQILVSILAFLIVPWNLINTTTSSFAPNSFLALFSATATCLLTPIAACMTADYYLSRRANVHVPSLYRCDPSSPYYYVRGFNLRFYAAWTVGVVLSLPGLAGSIHPSISPSSSSSSSSASTHLFSLTFILSATSSALTYTLLATISPPRIYPPGRADESARREHMRNFEGFFADEVMPEYLRDQ</sequence>
<evidence type="ECO:0008006" key="9">
    <source>
        <dbReference type="Google" id="ProtNLM"/>
    </source>
</evidence>
<dbReference type="InterPro" id="IPR001248">
    <property type="entry name" value="Pur-cyt_permease"/>
</dbReference>
<feature type="transmembrane region" description="Helical" evidence="6">
    <location>
        <begin position="20"/>
        <end position="40"/>
    </location>
</feature>
<name>A0A9P4HYR7_9PEZI</name>
<protein>
    <recommendedName>
        <fullName evidence="9">Allantoin permease</fullName>
    </recommendedName>
</protein>
<dbReference type="EMBL" id="ML978711">
    <property type="protein sequence ID" value="KAF2091730.1"/>
    <property type="molecule type" value="Genomic_DNA"/>
</dbReference>
<feature type="transmembrane region" description="Helical" evidence="6">
    <location>
        <begin position="145"/>
        <end position="165"/>
    </location>
</feature>
<evidence type="ECO:0000256" key="1">
    <source>
        <dbReference type="ARBA" id="ARBA00004141"/>
    </source>
</evidence>
<evidence type="ECO:0000256" key="3">
    <source>
        <dbReference type="ARBA" id="ARBA00022692"/>
    </source>
</evidence>
<keyword evidence="5 6" id="KW-0472">Membrane</keyword>
<feature type="transmembrane region" description="Helical" evidence="6">
    <location>
        <begin position="215"/>
        <end position="235"/>
    </location>
</feature>
<feature type="transmembrane region" description="Helical" evidence="6">
    <location>
        <begin position="317"/>
        <end position="342"/>
    </location>
</feature>
<proteinExistence type="inferred from homology"/>
<feature type="transmembrane region" description="Helical" evidence="6">
    <location>
        <begin position="349"/>
        <end position="366"/>
    </location>
</feature>
<comment type="similarity">
    <text evidence="2">Belongs to the purine-cytosine permease (2.A.39) family.</text>
</comment>
<dbReference type="InterPro" id="IPR045225">
    <property type="entry name" value="Uracil/uridine/allantoin_perm"/>
</dbReference>
<feature type="transmembrane region" description="Helical" evidence="6">
    <location>
        <begin position="89"/>
        <end position="107"/>
    </location>
</feature>
<feature type="transmembrane region" description="Helical" evidence="6">
    <location>
        <begin position="433"/>
        <end position="452"/>
    </location>
</feature>
<reference evidence="7" key="1">
    <citation type="journal article" date="2020" name="Stud. Mycol.">
        <title>101 Dothideomycetes genomes: a test case for predicting lifestyles and emergence of pathogens.</title>
        <authorList>
            <person name="Haridas S."/>
            <person name="Albert R."/>
            <person name="Binder M."/>
            <person name="Bloem J."/>
            <person name="Labutti K."/>
            <person name="Salamov A."/>
            <person name="Andreopoulos B."/>
            <person name="Baker S."/>
            <person name="Barry K."/>
            <person name="Bills G."/>
            <person name="Bluhm B."/>
            <person name="Cannon C."/>
            <person name="Castanera R."/>
            <person name="Culley D."/>
            <person name="Daum C."/>
            <person name="Ezra D."/>
            <person name="Gonzalez J."/>
            <person name="Henrissat B."/>
            <person name="Kuo A."/>
            <person name="Liang C."/>
            <person name="Lipzen A."/>
            <person name="Lutzoni F."/>
            <person name="Magnuson J."/>
            <person name="Mondo S."/>
            <person name="Nolan M."/>
            <person name="Ohm R."/>
            <person name="Pangilinan J."/>
            <person name="Park H.-J."/>
            <person name="Ramirez L."/>
            <person name="Alfaro M."/>
            <person name="Sun H."/>
            <person name="Tritt A."/>
            <person name="Yoshinaga Y."/>
            <person name="Zwiers L.-H."/>
            <person name="Turgeon B."/>
            <person name="Goodwin S."/>
            <person name="Spatafora J."/>
            <person name="Crous P."/>
            <person name="Grigoriev I."/>
        </authorList>
    </citation>
    <scope>NUCLEOTIDE SEQUENCE</scope>
    <source>
        <strain evidence="7">CBS 121410</strain>
    </source>
</reference>
<keyword evidence="8" id="KW-1185">Reference proteome</keyword>
<dbReference type="Gene3D" id="1.10.4160.10">
    <property type="entry name" value="Hydantoin permease"/>
    <property type="match status" value="1"/>
</dbReference>
<keyword evidence="4 6" id="KW-1133">Transmembrane helix</keyword>
<dbReference type="OrthoDB" id="2018619at2759"/>
<feature type="non-terminal residue" evidence="7">
    <location>
        <position position="532"/>
    </location>
</feature>
<accession>A0A9P4HYR7</accession>
<evidence type="ECO:0000256" key="5">
    <source>
        <dbReference type="ARBA" id="ARBA00023136"/>
    </source>
</evidence>
<feature type="transmembrane region" description="Helical" evidence="6">
    <location>
        <begin position="47"/>
        <end position="69"/>
    </location>
</feature>
<dbReference type="AlphaFoldDB" id="A0A9P4HYR7"/>
<dbReference type="PANTHER" id="PTHR30618">
    <property type="entry name" value="NCS1 FAMILY PURINE/PYRIMIDINE TRANSPORTER"/>
    <property type="match status" value="1"/>
</dbReference>
<feature type="transmembrane region" description="Helical" evidence="6">
    <location>
        <begin position="255"/>
        <end position="276"/>
    </location>
</feature>
<feature type="transmembrane region" description="Helical" evidence="6">
    <location>
        <begin position="472"/>
        <end position="493"/>
    </location>
</feature>
<evidence type="ECO:0000313" key="7">
    <source>
        <dbReference type="EMBL" id="KAF2091730.1"/>
    </source>
</evidence>
<feature type="non-terminal residue" evidence="7">
    <location>
        <position position="1"/>
    </location>
</feature>